<dbReference type="EMBL" id="JADGJH010002383">
    <property type="protein sequence ID" value="KAJ3098923.1"/>
    <property type="molecule type" value="Genomic_DNA"/>
</dbReference>
<feature type="non-terminal residue" evidence="1">
    <location>
        <position position="1"/>
    </location>
</feature>
<comment type="caution">
    <text evidence="1">The sequence shown here is derived from an EMBL/GenBank/DDBJ whole genome shotgun (WGS) entry which is preliminary data.</text>
</comment>
<evidence type="ECO:0000313" key="1">
    <source>
        <dbReference type="EMBL" id="KAJ3098923.1"/>
    </source>
</evidence>
<protein>
    <recommendedName>
        <fullName evidence="3">Polyprotein</fullName>
    </recommendedName>
</protein>
<gene>
    <name evidence="1" type="ORF">HK100_004992</name>
</gene>
<organism evidence="1 2">
    <name type="scientific">Physocladia obscura</name>
    <dbReference type="NCBI Taxonomy" id="109957"/>
    <lineage>
        <taxon>Eukaryota</taxon>
        <taxon>Fungi</taxon>
        <taxon>Fungi incertae sedis</taxon>
        <taxon>Chytridiomycota</taxon>
        <taxon>Chytridiomycota incertae sedis</taxon>
        <taxon>Chytridiomycetes</taxon>
        <taxon>Chytridiales</taxon>
        <taxon>Chytriomycetaceae</taxon>
        <taxon>Physocladia</taxon>
    </lineage>
</organism>
<dbReference type="Pfam" id="PF14223">
    <property type="entry name" value="Retrotran_gag_2"/>
    <property type="match status" value="1"/>
</dbReference>
<evidence type="ECO:0008006" key="3">
    <source>
        <dbReference type="Google" id="ProtNLM"/>
    </source>
</evidence>
<reference evidence="1" key="1">
    <citation type="submission" date="2020-05" db="EMBL/GenBank/DDBJ databases">
        <title>Phylogenomic resolution of chytrid fungi.</title>
        <authorList>
            <person name="Stajich J.E."/>
            <person name="Amses K."/>
            <person name="Simmons R."/>
            <person name="Seto K."/>
            <person name="Myers J."/>
            <person name="Bonds A."/>
            <person name="Quandt C.A."/>
            <person name="Barry K."/>
            <person name="Liu P."/>
            <person name="Grigoriev I."/>
            <person name="Longcore J.E."/>
            <person name="James T.Y."/>
        </authorList>
    </citation>
    <scope>NUCLEOTIDE SEQUENCE</scope>
    <source>
        <strain evidence="1">JEL0513</strain>
    </source>
</reference>
<evidence type="ECO:0000313" key="2">
    <source>
        <dbReference type="Proteomes" id="UP001211907"/>
    </source>
</evidence>
<name>A0AAD5X8E5_9FUNG</name>
<dbReference type="AlphaFoldDB" id="A0AAD5X8E5"/>
<dbReference type="Proteomes" id="UP001211907">
    <property type="component" value="Unassembled WGS sequence"/>
</dbReference>
<proteinExistence type="predicted"/>
<accession>A0AAD5X8E5</accession>
<keyword evidence="2" id="KW-1185">Reference proteome</keyword>
<sequence>MSENGAYRAISNFDASLPNWPVFFLKFQTYIEGKEMIYVIDSEDDIPMPGDSIHHKQLLEEQSKTQKKHDAIVRSYLINKIDPSVLGLIAELPTAYQMWRKLQDQFALSSAATRLTLINKLLDTRYRPGSDMATHLSSLVSVVNTIKSSESFDIEQLLNVATLRSIPEGSEWHSTFESLKTLDEESLTIDKVKRKAKDQYYADKKKSRNNFNYHKNDNAHEHEPDSGHYAFLALASSVSQAKDVTWYKDAGAVNHYTHQRALLFNYLKCKDVVYLADHS</sequence>